<accession>A0A9P7JDC6</accession>
<dbReference type="OrthoDB" id="2685324at2759"/>
<dbReference type="RefSeq" id="XP_041193161.1">
    <property type="nucleotide sequence ID" value="XM_041342412.1"/>
</dbReference>
<sequence>MSFSTNLSSLTTRIYFDDDEALDPFTHNKLQSLHITCTYITHALQLSDLFNALSLPNLHMLHIWDVPGWPHEAFKTFLARSKCPLESLVVFSKSKMKGGQLAEIDECYSSSVTQVSRPTSTSSGKFEGVQGHWSRSTYSQQLMDKLNHRTSVEGPRICKSAMLEDGGQIQAHEEHSQAPVSPTLSS</sequence>
<dbReference type="GeneID" id="64636428"/>
<protein>
    <submittedName>
        <fullName evidence="1">Uncharacterized protein</fullName>
    </submittedName>
</protein>
<keyword evidence="2" id="KW-1185">Reference proteome</keyword>
<reference evidence="1" key="1">
    <citation type="journal article" date="2020" name="New Phytol.">
        <title>Comparative genomics reveals dynamic genome evolution in host specialist ectomycorrhizal fungi.</title>
        <authorList>
            <person name="Lofgren L.A."/>
            <person name="Nguyen N.H."/>
            <person name="Vilgalys R."/>
            <person name="Ruytinx J."/>
            <person name="Liao H.L."/>
            <person name="Branco S."/>
            <person name="Kuo A."/>
            <person name="LaButti K."/>
            <person name="Lipzen A."/>
            <person name="Andreopoulos W."/>
            <person name="Pangilinan J."/>
            <person name="Riley R."/>
            <person name="Hundley H."/>
            <person name="Na H."/>
            <person name="Barry K."/>
            <person name="Grigoriev I.V."/>
            <person name="Stajich J.E."/>
            <person name="Kennedy P.G."/>
        </authorList>
    </citation>
    <scope>NUCLEOTIDE SEQUENCE</scope>
    <source>
        <strain evidence="1">MN1</strain>
    </source>
</reference>
<comment type="caution">
    <text evidence="1">The sequence shown here is derived from an EMBL/GenBank/DDBJ whole genome shotgun (WGS) entry which is preliminary data.</text>
</comment>
<organism evidence="1 2">
    <name type="scientific">Suillus subaureus</name>
    <dbReference type="NCBI Taxonomy" id="48587"/>
    <lineage>
        <taxon>Eukaryota</taxon>
        <taxon>Fungi</taxon>
        <taxon>Dikarya</taxon>
        <taxon>Basidiomycota</taxon>
        <taxon>Agaricomycotina</taxon>
        <taxon>Agaricomycetes</taxon>
        <taxon>Agaricomycetidae</taxon>
        <taxon>Boletales</taxon>
        <taxon>Suillineae</taxon>
        <taxon>Suillaceae</taxon>
        <taxon>Suillus</taxon>
    </lineage>
</organism>
<gene>
    <name evidence="1" type="ORF">BJ212DRAFT_1587639</name>
</gene>
<dbReference type="EMBL" id="JABBWG010000016">
    <property type="protein sequence ID" value="KAG1816488.1"/>
    <property type="molecule type" value="Genomic_DNA"/>
</dbReference>
<dbReference type="Proteomes" id="UP000807769">
    <property type="component" value="Unassembled WGS sequence"/>
</dbReference>
<proteinExistence type="predicted"/>
<evidence type="ECO:0000313" key="2">
    <source>
        <dbReference type="Proteomes" id="UP000807769"/>
    </source>
</evidence>
<name>A0A9P7JDC6_9AGAM</name>
<dbReference type="AlphaFoldDB" id="A0A9P7JDC6"/>
<evidence type="ECO:0000313" key="1">
    <source>
        <dbReference type="EMBL" id="KAG1816488.1"/>
    </source>
</evidence>